<sequence>MTHNLTGPDRVLLDRYIESVLLRFSDGKYSLAEATQELGQAFTQPERDEFLAHLRGVVEAGDDA</sequence>
<accession>A0ABW6CS89</accession>
<gene>
    <name evidence="1" type="ORF">OCL97_12475</name>
</gene>
<protein>
    <submittedName>
        <fullName evidence="1">Uncharacterized protein</fullName>
    </submittedName>
</protein>
<dbReference type="RefSeq" id="WP_304782673.1">
    <property type="nucleotide sequence ID" value="NZ_JAOTJD010000022.1"/>
</dbReference>
<reference evidence="1 2" key="1">
    <citation type="submission" date="2022-09" db="EMBL/GenBank/DDBJ databases">
        <title>New species of Phenylobacterium.</title>
        <authorList>
            <person name="Mieszkin S."/>
        </authorList>
    </citation>
    <scope>NUCLEOTIDE SEQUENCE [LARGE SCALE GENOMIC DNA]</scope>
    <source>
        <strain evidence="1 2">HK31-G</strain>
    </source>
</reference>
<evidence type="ECO:0000313" key="1">
    <source>
        <dbReference type="EMBL" id="MFD3264772.1"/>
    </source>
</evidence>
<keyword evidence="2" id="KW-1185">Reference proteome</keyword>
<dbReference type="Proteomes" id="UP001598130">
    <property type="component" value="Unassembled WGS sequence"/>
</dbReference>
<name>A0ABW6CS89_9CAUL</name>
<organism evidence="1 2">
    <name type="scientific">Phenylobacterium ferrooxidans</name>
    <dbReference type="NCBI Taxonomy" id="2982689"/>
    <lineage>
        <taxon>Bacteria</taxon>
        <taxon>Pseudomonadati</taxon>
        <taxon>Pseudomonadota</taxon>
        <taxon>Alphaproteobacteria</taxon>
        <taxon>Caulobacterales</taxon>
        <taxon>Caulobacteraceae</taxon>
        <taxon>Phenylobacterium</taxon>
    </lineage>
</organism>
<evidence type="ECO:0000313" key="2">
    <source>
        <dbReference type="Proteomes" id="UP001598130"/>
    </source>
</evidence>
<comment type="caution">
    <text evidence="1">The sequence shown here is derived from an EMBL/GenBank/DDBJ whole genome shotgun (WGS) entry which is preliminary data.</text>
</comment>
<dbReference type="EMBL" id="JAOTJD010000022">
    <property type="protein sequence ID" value="MFD3264772.1"/>
    <property type="molecule type" value="Genomic_DNA"/>
</dbReference>
<proteinExistence type="predicted"/>